<sequence>MRLKVVEIEDILIVGIEVDLDFDWDEFFEAPNPILSKIADVVEDNTFYYVADAEKSIFGRRVHLITQIPEGCVVVTVPSGTYARLHKSQSTYEHDMFAMTNYESIEKVEFRTITPRLEHSAVEYLFRPVEYLQDAINIRKIPVLSKELSLQLREHYINKFFDVKSNCVKDYFYKRYITQGKGYLWNFIKDEKKAGLTVSEVWDFFNEKEEILFFWDSTSSIGREFTRNKVFKLNAIQLLQSYTRFAFDLYIFDTTLTWTVIFQHEEDDEGYKCFLIKSN</sequence>
<evidence type="ECO:0000313" key="1">
    <source>
        <dbReference type="EMBL" id="USG65262.1"/>
    </source>
</evidence>
<name>A0ABY4WDM0_9BACL</name>
<gene>
    <name evidence="1" type="ORF">NDK47_24660</name>
</gene>
<protein>
    <submittedName>
        <fullName evidence="1">Uncharacterized protein</fullName>
    </submittedName>
</protein>
<dbReference type="Proteomes" id="UP001056500">
    <property type="component" value="Chromosome"/>
</dbReference>
<dbReference type="RefSeq" id="WP_251872355.1">
    <property type="nucleotide sequence ID" value="NZ_CP098755.1"/>
</dbReference>
<organism evidence="1 2">
    <name type="scientific">Brevibacillus ruminantium</name>
    <dbReference type="NCBI Taxonomy" id="2950604"/>
    <lineage>
        <taxon>Bacteria</taxon>
        <taxon>Bacillati</taxon>
        <taxon>Bacillota</taxon>
        <taxon>Bacilli</taxon>
        <taxon>Bacillales</taxon>
        <taxon>Paenibacillaceae</taxon>
        <taxon>Brevibacillus</taxon>
    </lineage>
</organism>
<evidence type="ECO:0000313" key="2">
    <source>
        <dbReference type="Proteomes" id="UP001056500"/>
    </source>
</evidence>
<reference evidence="1" key="1">
    <citation type="submission" date="2022-06" db="EMBL/GenBank/DDBJ databases">
        <title>Genome sequencing of Brevibacillus sp. BB3-R1.</title>
        <authorList>
            <person name="Heo J."/>
            <person name="Lee D."/>
            <person name="Won M."/>
            <person name="Han B.-H."/>
            <person name="Hong S.-B."/>
            <person name="Kwon S.-W."/>
        </authorList>
    </citation>
    <scope>NUCLEOTIDE SEQUENCE</scope>
    <source>
        <strain evidence="1">BB3-R1</strain>
    </source>
</reference>
<dbReference type="EMBL" id="CP098755">
    <property type="protein sequence ID" value="USG65262.1"/>
    <property type="molecule type" value="Genomic_DNA"/>
</dbReference>
<keyword evidence="2" id="KW-1185">Reference proteome</keyword>
<accession>A0ABY4WDM0</accession>
<proteinExistence type="predicted"/>